<reference evidence="2 3" key="1">
    <citation type="submission" date="2018-01" db="EMBL/GenBank/DDBJ databases">
        <authorList>
            <person name="Clerissi C."/>
        </authorList>
    </citation>
    <scope>NUCLEOTIDE SEQUENCE [LARGE SCALE GENOMIC DNA]</scope>
    <source>
        <strain evidence="2">Cupriavidus taiwanensis STM 8556</strain>
    </source>
</reference>
<name>A0A976B163_9BURK</name>
<comment type="caution">
    <text evidence="2">The sequence shown here is derived from an EMBL/GenBank/DDBJ whole genome shotgun (WGS) entry which is preliminary data.</text>
</comment>
<evidence type="ECO:0000256" key="1">
    <source>
        <dbReference type="SAM" id="MobiDB-lite"/>
    </source>
</evidence>
<protein>
    <submittedName>
        <fullName evidence="2">Uncharacterized protein</fullName>
    </submittedName>
</protein>
<feature type="compositionally biased region" description="Basic residues" evidence="1">
    <location>
        <begin position="7"/>
        <end position="22"/>
    </location>
</feature>
<accession>A0A976B163</accession>
<dbReference type="Proteomes" id="UP000256952">
    <property type="component" value="Chromosome CBM2613_b"/>
</dbReference>
<sequence length="160" mass="17840">MSLRLRTATRTRHGKDRRRGPRHLAVPARPRGARHRPGGKDPRLPPARRRPRHRRRQPGPGPGHRRPQLRLCRRPAAPVGRQVRAPDEQQPAEGRRAGKGGHYRLGATAPHRAVQRRKREIPGDQAHADGASAGLKALTRVLPRQGHLLAHIVANGNYCP</sequence>
<feature type="compositionally biased region" description="Basic residues" evidence="1">
    <location>
        <begin position="46"/>
        <end position="73"/>
    </location>
</feature>
<gene>
    <name evidence="2" type="ORF">CBM2613_B140163</name>
</gene>
<organism evidence="2 3">
    <name type="scientific">Cupriavidus taiwanensis</name>
    <dbReference type="NCBI Taxonomy" id="164546"/>
    <lineage>
        <taxon>Bacteria</taxon>
        <taxon>Pseudomonadati</taxon>
        <taxon>Pseudomonadota</taxon>
        <taxon>Betaproteobacteria</taxon>
        <taxon>Burkholderiales</taxon>
        <taxon>Burkholderiaceae</taxon>
        <taxon>Cupriavidus</taxon>
    </lineage>
</organism>
<evidence type="ECO:0000313" key="3">
    <source>
        <dbReference type="Proteomes" id="UP000256952"/>
    </source>
</evidence>
<dbReference type="AlphaFoldDB" id="A0A976B163"/>
<feature type="region of interest" description="Disordered" evidence="1">
    <location>
        <begin position="1"/>
        <end position="104"/>
    </location>
</feature>
<dbReference type="EMBL" id="OFTH01000039">
    <property type="protein sequence ID" value="SOZ69455.1"/>
    <property type="molecule type" value="Genomic_DNA"/>
</dbReference>
<proteinExistence type="predicted"/>
<evidence type="ECO:0000313" key="2">
    <source>
        <dbReference type="EMBL" id="SOZ69455.1"/>
    </source>
</evidence>